<organism evidence="1 2">
    <name type="scientific">Paenibacillus montanisoli</name>
    <dbReference type="NCBI Taxonomy" id="2081970"/>
    <lineage>
        <taxon>Bacteria</taxon>
        <taxon>Bacillati</taxon>
        <taxon>Bacillota</taxon>
        <taxon>Bacilli</taxon>
        <taxon>Bacillales</taxon>
        <taxon>Paenibacillaceae</taxon>
        <taxon>Paenibacillus</taxon>
    </lineage>
</organism>
<proteinExistence type="predicted"/>
<comment type="caution">
    <text evidence="1">The sequence shown here is derived from an EMBL/GenBank/DDBJ whole genome shotgun (WGS) entry which is preliminary data.</text>
</comment>
<dbReference type="InterPro" id="IPR016181">
    <property type="entry name" value="Acyl_CoA_acyltransferase"/>
</dbReference>
<evidence type="ECO:0000313" key="2">
    <source>
        <dbReference type="Proteomes" id="UP000249260"/>
    </source>
</evidence>
<reference evidence="1 2" key="1">
    <citation type="submission" date="2018-06" db="EMBL/GenBank/DDBJ databases">
        <title>Paenibacillus montanisoli sp. nov., isolated from mountain area soil.</title>
        <authorList>
            <person name="Wu M."/>
        </authorList>
    </citation>
    <scope>NUCLEOTIDE SEQUENCE [LARGE SCALE GENOMIC DNA]</scope>
    <source>
        <strain evidence="1 2">RA17</strain>
    </source>
</reference>
<evidence type="ECO:0000313" key="1">
    <source>
        <dbReference type="EMBL" id="RAP75870.1"/>
    </source>
</evidence>
<accession>A0A328TZS5</accession>
<protein>
    <recommendedName>
        <fullName evidence="3">N-acetyltransferase domain-containing protein</fullName>
    </recommendedName>
</protein>
<dbReference type="AlphaFoldDB" id="A0A328TZS5"/>
<gene>
    <name evidence="1" type="ORF">DL346_10575</name>
</gene>
<name>A0A328TZS5_9BACL</name>
<keyword evidence="2" id="KW-1185">Reference proteome</keyword>
<sequence>MISIHLLREQDEEDLVEFESQNRLYFAKYVPDRGDPYFIRDNFRSILQGLLEEQYRGLSYFYIVKNEMNSIVGRINLVDIDIDKRSGHVGIFRKSMPRQPLSTSLTRGYRKN</sequence>
<dbReference type="EMBL" id="QLUW01000002">
    <property type="protein sequence ID" value="RAP75870.1"/>
    <property type="molecule type" value="Genomic_DNA"/>
</dbReference>
<evidence type="ECO:0008006" key="3">
    <source>
        <dbReference type="Google" id="ProtNLM"/>
    </source>
</evidence>
<dbReference type="Gene3D" id="3.40.630.30">
    <property type="match status" value="1"/>
</dbReference>
<dbReference type="SUPFAM" id="SSF55729">
    <property type="entry name" value="Acyl-CoA N-acyltransferases (Nat)"/>
    <property type="match status" value="1"/>
</dbReference>
<dbReference type="Proteomes" id="UP000249260">
    <property type="component" value="Unassembled WGS sequence"/>
</dbReference>